<proteinExistence type="predicted"/>
<name>A0AA91DT88_VARPD</name>
<feature type="region of interest" description="Disordered" evidence="1">
    <location>
        <begin position="372"/>
        <end position="431"/>
    </location>
</feature>
<reference evidence="2 3" key="1">
    <citation type="submission" date="2016-03" db="EMBL/GenBank/DDBJ databases">
        <title>Genome sequence of Variovorax paradoxus KB5.</title>
        <authorList>
            <person name="Jeong H."/>
            <person name="Hong C.E."/>
            <person name="Jo S.H."/>
            <person name="Park J.M."/>
        </authorList>
    </citation>
    <scope>NUCLEOTIDE SEQUENCE [LARGE SCALE GENOMIC DNA]</scope>
    <source>
        <strain evidence="2 3">KB5</strain>
    </source>
</reference>
<sequence>MADTTFNIRITAVDKATQVINRVNNRIGKAFRPYEQAKRSAGAFFDALGKNDLVAKPLWALEKIGAGVTNLGASFGIAESSVLGGTARIASSLGMVGGPFGAFAAGTVVVGGAAAAVGVKMGQLGFDIERTARSLGMSTERLQEYRGAAKLAGLSTEAMDSSLGSLAATLTDAAAGRNPQAQALLDQFGISVKKTKDGAVDVDDALRRIANSVSRLKDPNMQRKAVDILGLQDTLTLLREGEGAMVSLMGKARQLGYVMGDELVKQNKKQADSWNETKTAVDSIGISLGNIIAKYVQLDRVAEQADKWAQSVAKSDEKKKVENAKVEQDAKTFPGARPSNVVAGGLYDWFTTFWGAPTRSASSRVATGKVTEAGSAPTAAPAVGVDSAGAESPAGAGRGFIQPRGIRNNNPGNLNYAGQAGATKEGGPGGRFATFETPELGITAMAKNLMAYQDKYAINTVSKIVSRWAPASDGNNVAAYVAAVSKQTGFKPDESLDLKDPKVLAPLISAITKHENGQNPYSPETIAKAIADALSTTRGSNDGSSKEPIRLVFEGLPHGMTVKAVRGLGQSPVGMSMLPGGQS</sequence>
<protein>
    <submittedName>
        <fullName evidence="2">Uncharacterized protein</fullName>
    </submittedName>
</protein>
<evidence type="ECO:0000256" key="1">
    <source>
        <dbReference type="SAM" id="MobiDB-lite"/>
    </source>
</evidence>
<evidence type="ECO:0000313" key="2">
    <source>
        <dbReference type="EMBL" id="OAK66066.1"/>
    </source>
</evidence>
<dbReference type="AlphaFoldDB" id="A0AA91DT88"/>
<dbReference type="EMBL" id="LVHG01000027">
    <property type="protein sequence ID" value="OAK66066.1"/>
    <property type="molecule type" value="Genomic_DNA"/>
</dbReference>
<dbReference type="RefSeq" id="WP_081266656.1">
    <property type="nucleotide sequence ID" value="NZ_LVHG01000027.1"/>
</dbReference>
<dbReference type="Proteomes" id="UP000077852">
    <property type="component" value="Unassembled WGS sequence"/>
</dbReference>
<evidence type="ECO:0000313" key="3">
    <source>
        <dbReference type="Proteomes" id="UP000077852"/>
    </source>
</evidence>
<organism evidence="2 3">
    <name type="scientific">Variovorax paradoxus</name>
    <dbReference type="NCBI Taxonomy" id="34073"/>
    <lineage>
        <taxon>Bacteria</taxon>
        <taxon>Pseudomonadati</taxon>
        <taxon>Pseudomonadota</taxon>
        <taxon>Betaproteobacteria</taxon>
        <taxon>Burkholderiales</taxon>
        <taxon>Comamonadaceae</taxon>
        <taxon>Variovorax</taxon>
    </lineage>
</organism>
<gene>
    <name evidence="2" type="ORF">A3K87_09885</name>
</gene>
<comment type="caution">
    <text evidence="2">The sequence shown here is derived from an EMBL/GenBank/DDBJ whole genome shotgun (WGS) entry which is preliminary data.</text>
</comment>
<accession>A0AA91DT88</accession>